<dbReference type="GO" id="GO:0016491">
    <property type="term" value="F:oxidoreductase activity"/>
    <property type="evidence" value="ECO:0007669"/>
    <property type="project" value="UniProtKB-KW"/>
</dbReference>
<protein>
    <submittedName>
        <fullName evidence="5">Synaptic vesicle membrane VAT-1-like protein</fullName>
    </submittedName>
</protein>
<dbReference type="Gene3D" id="3.40.50.720">
    <property type="entry name" value="NAD(P)-binding Rossmann-like Domain"/>
    <property type="match status" value="1"/>
</dbReference>
<dbReference type="SUPFAM" id="SSF51735">
    <property type="entry name" value="NAD(P)-binding Rossmann-fold domains"/>
    <property type="match status" value="1"/>
</dbReference>
<sequence>MSEKIKAIVLTSASGSSDFSNLQIKEENYPKIEKDDQVIVRIKAAGLNFAELMQRQGFYKPAQKTPYTPGFEASGVVEEIGTAVTDLQVDDRVIVFNGSGMWKEVVCLSRSNLIKLPESMSFENGAALMVNYLTAYQILFRMVSIKPGDVVLIHMAAGGVGFAATQLCKTIKDVTVIGTASAAKHDAIKQNGVAHCIDYTQEDYVQEVKKLFPLGIDVVLDPLNGENAIKGYDLLRPFGRICHYGAASITSESRSFMNAFKAWWKCLSVTSLDIINHNKSVSGYHLGFLMNNPSCVEQTHKDILHLLEMYQKGQIKMQIDSTYVFSKIGEAMKRMHSRLNVGKIILKPDSEVEKEEGPANVEQVTVATEQKVEQCPVEQVQHEQKSPEEVARSENTEANKELTQSEFIEHETSKLAPIADEPKHADENGQQSEHLVEEQTPSNDQAEQHQSEESQINENKDQ</sequence>
<dbReference type="Pfam" id="PF08240">
    <property type="entry name" value="ADH_N"/>
    <property type="match status" value="1"/>
</dbReference>
<proteinExistence type="inferred from homology"/>
<evidence type="ECO:0000259" key="4">
    <source>
        <dbReference type="SMART" id="SM00829"/>
    </source>
</evidence>
<dbReference type="OrthoDB" id="203908at2759"/>
<dbReference type="PROSITE" id="PS01162">
    <property type="entry name" value="QOR_ZETA_CRYSTAL"/>
    <property type="match status" value="1"/>
</dbReference>
<organism evidence="5 6">
    <name type="scientific">Brachionus plicatilis</name>
    <name type="common">Marine rotifer</name>
    <name type="synonym">Brachionus muelleri</name>
    <dbReference type="NCBI Taxonomy" id="10195"/>
    <lineage>
        <taxon>Eukaryota</taxon>
        <taxon>Metazoa</taxon>
        <taxon>Spiralia</taxon>
        <taxon>Gnathifera</taxon>
        <taxon>Rotifera</taxon>
        <taxon>Eurotatoria</taxon>
        <taxon>Monogononta</taxon>
        <taxon>Pseudotrocha</taxon>
        <taxon>Ploima</taxon>
        <taxon>Brachionidae</taxon>
        <taxon>Brachionus</taxon>
    </lineage>
</organism>
<evidence type="ECO:0000256" key="3">
    <source>
        <dbReference type="SAM" id="MobiDB-lite"/>
    </source>
</evidence>
<dbReference type="Gene3D" id="3.90.180.10">
    <property type="entry name" value="Medium-chain alcohol dehydrogenases, catalytic domain"/>
    <property type="match status" value="1"/>
</dbReference>
<keyword evidence="6" id="KW-1185">Reference proteome</keyword>
<keyword evidence="2" id="KW-0560">Oxidoreductase</keyword>
<comment type="caution">
    <text evidence="5">The sequence shown here is derived from an EMBL/GenBank/DDBJ whole genome shotgun (WGS) entry which is preliminary data.</text>
</comment>
<feature type="region of interest" description="Disordered" evidence="3">
    <location>
        <begin position="374"/>
        <end position="462"/>
    </location>
</feature>
<dbReference type="CDD" id="cd08275">
    <property type="entry name" value="MDR3"/>
    <property type="match status" value="1"/>
</dbReference>
<dbReference type="AlphaFoldDB" id="A0A3M7SQ24"/>
<evidence type="ECO:0000256" key="1">
    <source>
        <dbReference type="ARBA" id="ARBA00010371"/>
    </source>
</evidence>
<dbReference type="InterPro" id="IPR020843">
    <property type="entry name" value="ER"/>
</dbReference>
<name>A0A3M7SQ24_BRAPC</name>
<comment type="similarity">
    <text evidence="1">Belongs to the zinc-containing alcohol dehydrogenase family. Quinone oxidoreductase subfamily.</text>
</comment>
<dbReference type="SUPFAM" id="SSF50129">
    <property type="entry name" value="GroES-like"/>
    <property type="match status" value="1"/>
</dbReference>
<reference evidence="5 6" key="1">
    <citation type="journal article" date="2018" name="Sci. Rep.">
        <title>Genomic signatures of local adaptation to the degree of environmental predictability in rotifers.</title>
        <authorList>
            <person name="Franch-Gras L."/>
            <person name="Hahn C."/>
            <person name="Garcia-Roger E.M."/>
            <person name="Carmona M.J."/>
            <person name="Serra M."/>
            <person name="Gomez A."/>
        </authorList>
    </citation>
    <scope>NUCLEOTIDE SEQUENCE [LARGE SCALE GENOMIC DNA]</scope>
    <source>
        <strain evidence="5">HYR1</strain>
    </source>
</reference>
<feature type="domain" description="Enoyl reductase (ER)" evidence="4">
    <location>
        <begin position="17"/>
        <end position="346"/>
    </location>
</feature>
<dbReference type="STRING" id="10195.A0A3M7SQ24"/>
<dbReference type="InterPro" id="IPR036291">
    <property type="entry name" value="NAD(P)-bd_dom_sf"/>
</dbReference>
<feature type="compositionally biased region" description="Polar residues" evidence="3">
    <location>
        <begin position="428"/>
        <end position="445"/>
    </location>
</feature>
<evidence type="ECO:0000313" key="6">
    <source>
        <dbReference type="Proteomes" id="UP000276133"/>
    </source>
</evidence>
<evidence type="ECO:0000313" key="5">
    <source>
        <dbReference type="EMBL" id="RNA37839.1"/>
    </source>
</evidence>
<dbReference type="GO" id="GO:0008270">
    <property type="term" value="F:zinc ion binding"/>
    <property type="evidence" value="ECO:0007669"/>
    <property type="project" value="InterPro"/>
</dbReference>
<dbReference type="InterPro" id="IPR011032">
    <property type="entry name" value="GroES-like_sf"/>
</dbReference>
<dbReference type="InterPro" id="IPR052100">
    <property type="entry name" value="SV-ATPase_mito-regulator"/>
</dbReference>
<dbReference type="InterPro" id="IPR013154">
    <property type="entry name" value="ADH-like_N"/>
</dbReference>
<dbReference type="Pfam" id="PF13602">
    <property type="entry name" value="ADH_zinc_N_2"/>
    <property type="match status" value="1"/>
</dbReference>
<dbReference type="EMBL" id="REGN01000969">
    <property type="protein sequence ID" value="RNA37839.1"/>
    <property type="molecule type" value="Genomic_DNA"/>
</dbReference>
<feature type="compositionally biased region" description="Basic and acidic residues" evidence="3">
    <location>
        <begin position="380"/>
        <end position="400"/>
    </location>
</feature>
<gene>
    <name evidence="5" type="ORF">BpHYR1_037398</name>
</gene>
<dbReference type="PANTHER" id="PTHR44054:SF1">
    <property type="entry name" value="SYNAPTIC VESICLE MEMBRANE PROTEIN VAT-1 HOMOLOG"/>
    <property type="match status" value="1"/>
</dbReference>
<dbReference type="InterPro" id="IPR002364">
    <property type="entry name" value="Quin_OxRdtase/zeta-crystal_CS"/>
</dbReference>
<dbReference type="Proteomes" id="UP000276133">
    <property type="component" value="Unassembled WGS sequence"/>
</dbReference>
<feature type="compositionally biased region" description="Basic and acidic residues" evidence="3">
    <location>
        <begin position="446"/>
        <end position="462"/>
    </location>
</feature>
<evidence type="ECO:0000256" key="2">
    <source>
        <dbReference type="ARBA" id="ARBA00023002"/>
    </source>
</evidence>
<accession>A0A3M7SQ24</accession>
<dbReference type="SMART" id="SM00829">
    <property type="entry name" value="PKS_ER"/>
    <property type="match status" value="1"/>
</dbReference>
<dbReference type="PANTHER" id="PTHR44054">
    <property type="entry name" value="SYNAPTIC VESICLE MEMBRANE PROTEIN VAT-1 HOMOLOG-LIKE"/>
    <property type="match status" value="1"/>
</dbReference>